<evidence type="ECO:0000313" key="1">
    <source>
        <dbReference type="EMBL" id="TMS11684.1"/>
    </source>
</evidence>
<dbReference type="Proteomes" id="UP000793456">
    <property type="component" value="Chromosome XIII"/>
</dbReference>
<evidence type="ECO:0000313" key="2">
    <source>
        <dbReference type="Proteomes" id="UP000793456"/>
    </source>
</evidence>
<accession>A0ACD3QX16</accession>
<gene>
    <name evidence="1" type="ORF">E3U43_019075</name>
</gene>
<proteinExistence type="predicted"/>
<protein>
    <submittedName>
        <fullName evidence="1">Uncharacterized protein</fullName>
    </submittedName>
</protein>
<dbReference type="EMBL" id="CM011686">
    <property type="protein sequence ID" value="TMS11684.1"/>
    <property type="molecule type" value="Genomic_DNA"/>
</dbReference>
<name>A0ACD3QX16_LARCR</name>
<sequence length="282" mass="29116">MSLVKQLASQFPGGSSQGANHTESLKAPLSPPAVKTKPKWQPGGGQQLQSPEFPPSSSRQQRRLPCPSSSSAATSPRLLSQGRLHLHLLCPPGNLGSPTRRSPSGSFSLGGKKPPPTPQRNSSIKFNSSASYEESRRNLLSKFAPQNSTPPSSPCPASSSTGSPSKDPATGPPAPPKPGKLNLSNLPLALQAKVSQAKQSGGDFPSPPPECAYFPPPPLASELFPPPPPPGGDAHSGGPPRVAVVNPQPQAPPPPPPVPLVSNFNMGEELAEKDSSTHTGTA</sequence>
<organism evidence="1 2">
    <name type="scientific">Larimichthys crocea</name>
    <name type="common">Large yellow croaker</name>
    <name type="synonym">Pseudosciaena crocea</name>
    <dbReference type="NCBI Taxonomy" id="215358"/>
    <lineage>
        <taxon>Eukaryota</taxon>
        <taxon>Metazoa</taxon>
        <taxon>Chordata</taxon>
        <taxon>Craniata</taxon>
        <taxon>Vertebrata</taxon>
        <taxon>Euteleostomi</taxon>
        <taxon>Actinopterygii</taxon>
        <taxon>Neopterygii</taxon>
        <taxon>Teleostei</taxon>
        <taxon>Neoteleostei</taxon>
        <taxon>Acanthomorphata</taxon>
        <taxon>Eupercaria</taxon>
        <taxon>Sciaenidae</taxon>
        <taxon>Larimichthys</taxon>
    </lineage>
</organism>
<comment type="caution">
    <text evidence="1">The sequence shown here is derived from an EMBL/GenBank/DDBJ whole genome shotgun (WGS) entry which is preliminary data.</text>
</comment>
<keyword evidence="2" id="KW-1185">Reference proteome</keyword>
<reference evidence="1" key="1">
    <citation type="submission" date="2018-11" db="EMBL/GenBank/DDBJ databases">
        <title>The sequence and de novo assembly of Larimichthys crocea genome using PacBio and Hi-C technologies.</title>
        <authorList>
            <person name="Xu P."/>
            <person name="Chen B."/>
            <person name="Zhou Z."/>
            <person name="Ke Q."/>
            <person name="Wu Y."/>
            <person name="Bai H."/>
            <person name="Pu F."/>
        </authorList>
    </citation>
    <scope>NUCLEOTIDE SEQUENCE</scope>
    <source>
        <tissue evidence="1">Muscle</tissue>
    </source>
</reference>